<dbReference type="GO" id="GO:0006644">
    <property type="term" value="P:phospholipid metabolic process"/>
    <property type="evidence" value="ECO:0007669"/>
    <property type="project" value="InterPro"/>
</dbReference>
<dbReference type="InterPro" id="IPR053322">
    <property type="entry name" value="PLA2-like"/>
</dbReference>
<evidence type="ECO:0000313" key="2">
    <source>
        <dbReference type="Proteomes" id="UP000276776"/>
    </source>
</evidence>
<reference evidence="3" key="1">
    <citation type="submission" date="2016-04" db="UniProtKB">
        <authorList>
            <consortium name="WormBaseParasite"/>
        </authorList>
    </citation>
    <scope>IDENTIFICATION</scope>
</reference>
<keyword evidence="2" id="KW-1185">Reference proteome</keyword>
<dbReference type="PANTHER" id="PTHR34228:SF3">
    <property type="entry name" value="PHOSPHOLIPASE A2-LIKE PROTEIN Y52B11A.8"/>
    <property type="match status" value="1"/>
</dbReference>
<evidence type="ECO:0000313" key="1">
    <source>
        <dbReference type="EMBL" id="VDN02423.1"/>
    </source>
</evidence>
<dbReference type="EMBL" id="UYYF01004326">
    <property type="protein sequence ID" value="VDN02423.1"/>
    <property type="molecule type" value="Genomic_DNA"/>
</dbReference>
<sequence>DSGDSINEEVTWECGTDNFTKFISKWSIETNCPHLTRHINNCCLSHDLCYFEQKGRKFCDDNFCTCLRVSYLALNFFSMPAKKFFHAITRSIFQKMPFLQFLLNYCAVLCLI</sequence>
<dbReference type="Proteomes" id="UP000276776">
    <property type="component" value="Unassembled WGS sequence"/>
</dbReference>
<dbReference type="GO" id="GO:0004623">
    <property type="term" value="F:phospholipase A2 activity"/>
    <property type="evidence" value="ECO:0007669"/>
    <property type="project" value="InterPro"/>
</dbReference>
<dbReference type="SUPFAM" id="SSF48619">
    <property type="entry name" value="Phospholipase A2, PLA2"/>
    <property type="match status" value="1"/>
</dbReference>
<evidence type="ECO:0000313" key="3">
    <source>
        <dbReference type="WBParaSite" id="TCLT_0000522101-mRNA-1"/>
    </source>
</evidence>
<organism evidence="3">
    <name type="scientific">Thelazia callipaeda</name>
    <name type="common">Oriental eyeworm</name>
    <name type="synonym">Parasitic nematode</name>
    <dbReference type="NCBI Taxonomy" id="103827"/>
    <lineage>
        <taxon>Eukaryota</taxon>
        <taxon>Metazoa</taxon>
        <taxon>Ecdysozoa</taxon>
        <taxon>Nematoda</taxon>
        <taxon>Chromadorea</taxon>
        <taxon>Rhabditida</taxon>
        <taxon>Spirurina</taxon>
        <taxon>Spiruromorpha</taxon>
        <taxon>Thelazioidea</taxon>
        <taxon>Thelaziidae</taxon>
        <taxon>Thelazia</taxon>
    </lineage>
</organism>
<dbReference type="OrthoDB" id="5781547at2759"/>
<dbReference type="AlphaFoldDB" id="A0A158RBP9"/>
<gene>
    <name evidence="1" type="ORF">TCLT_LOCUS5210</name>
</gene>
<reference evidence="1 2" key="2">
    <citation type="submission" date="2018-11" db="EMBL/GenBank/DDBJ databases">
        <authorList>
            <consortium name="Pathogen Informatics"/>
        </authorList>
    </citation>
    <scope>NUCLEOTIDE SEQUENCE [LARGE SCALE GENOMIC DNA]</scope>
</reference>
<accession>A0A158RBP9</accession>
<dbReference type="WBParaSite" id="TCLT_0000522101-mRNA-1">
    <property type="protein sequence ID" value="TCLT_0000522101-mRNA-1"/>
    <property type="gene ID" value="TCLT_0000522101"/>
</dbReference>
<proteinExistence type="predicted"/>
<protein>
    <submittedName>
        <fullName evidence="3">Phospholipase A(2)</fullName>
    </submittedName>
</protein>
<name>A0A158RBP9_THECL</name>
<dbReference type="GO" id="GO:0050482">
    <property type="term" value="P:arachidonate secretion"/>
    <property type="evidence" value="ECO:0007669"/>
    <property type="project" value="InterPro"/>
</dbReference>
<dbReference type="PANTHER" id="PTHR34228">
    <property type="entry name" value="PROTEIN CBG09474-RELATED"/>
    <property type="match status" value="1"/>
</dbReference>
<dbReference type="InterPro" id="IPR036444">
    <property type="entry name" value="PLipase_A2_dom_sf"/>
</dbReference>